<evidence type="ECO:0000313" key="2">
    <source>
        <dbReference type="Proteomes" id="UP000214646"/>
    </source>
</evidence>
<gene>
    <name evidence="1" type="ORF">FRUB_09485</name>
</gene>
<evidence type="ECO:0000313" key="1">
    <source>
        <dbReference type="EMBL" id="OWK35324.1"/>
    </source>
</evidence>
<dbReference type="OrthoDB" id="231509at2"/>
<protein>
    <recommendedName>
        <fullName evidence="3">Mobile element protein</fullName>
    </recommendedName>
</protein>
<sequence>MTYSLHLLAVAATLGVPRSAGSHSPDLDAEDALAPAWTALVQLLRDFAAAPASPSATFALEQQLRERMRELGRLGLEWAYNHVEPREVEALPSHVEFEATPYTRLGRPTPQVVATLFGNVRLWRVGYRPTHRTGESTLFPVAVQLGLAAGATPAVAERAAYDQSEAGATQRRTRQRLRDDHGLRWGIKKLRAVVARVADGMAAARHDVQVQNVLRLLEQAWLGTGPHKPVLSVGRDGISFGLPVRGGTVFEVATAGTVTVIDRRGRRLGTVYLAHTPESKQGTMSRNLTRLVTAVLQAWERPLPRLCYVTDAGDNEAAYYATVLRPMRHPRTGDRLDWVRVVDYYHASERLWAMAGALFGPGRQAHAWVRRMQTLLKRPNGIRRVLNSASVHRSRQMLKGKRRAAFDKAYNYLRKRTPFLRYAAYQRVGIPCGSGVTEAACKTIVTQRLKLSGMRWTKGGAQTILDLRVLNLSGVWTEAYQRLLRAFPSVTVPTYATCGRNELTIAA</sequence>
<name>A0A225D6P7_9BACT</name>
<dbReference type="EMBL" id="NIDE01000018">
    <property type="protein sequence ID" value="OWK35324.1"/>
    <property type="molecule type" value="Genomic_DNA"/>
</dbReference>
<comment type="caution">
    <text evidence="1">The sequence shown here is derived from an EMBL/GenBank/DDBJ whole genome shotgun (WGS) entry which is preliminary data.</text>
</comment>
<accession>A0A225D6P7</accession>
<dbReference type="Proteomes" id="UP000214646">
    <property type="component" value="Unassembled WGS sequence"/>
</dbReference>
<dbReference type="RefSeq" id="WP_088259923.1">
    <property type="nucleotide sequence ID" value="NZ_NIDE01000018.1"/>
</dbReference>
<reference evidence="2" key="1">
    <citation type="submission" date="2017-06" db="EMBL/GenBank/DDBJ databases">
        <title>Genome analysis of Fimbriiglobus ruber SP5, the first member of the order Planctomycetales with confirmed chitinolytic capability.</title>
        <authorList>
            <person name="Ravin N.V."/>
            <person name="Rakitin A.L."/>
            <person name="Ivanova A.A."/>
            <person name="Beletsky A.V."/>
            <person name="Kulichevskaya I.S."/>
            <person name="Mardanov A.V."/>
            <person name="Dedysh S.N."/>
        </authorList>
    </citation>
    <scope>NUCLEOTIDE SEQUENCE [LARGE SCALE GENOMIC DNA]</scope>
    <source>
        <strain evidence="2">SP5</strain>
    </source>
</reference>
<evidence type="ECO:0008006" key="3">
    <source>
        <dbReference type="Google" id="ProtNLM"/>
    </source>
</evidence>
<organism evidence="1 2">
    <name type="scientific">Fimbriiglobus ruber</name>
    <dbReference type="NCBI Taxonomy" id="1908690"/>
    <lineage>
        <taxon>Bacteria</taxon>
        <taxon>Pseudomonadati</taxon>
        <taxon>Planctomycetota</taxon>
        <taxon>Planctomycetia</taxon>
        <taxon>Gemmatales</taxon>
        <taxon>Gemmataceae</taxon>
        <taxon>Fimbriiglobus</taxon>
    </lineage>
</organism>
<keyword evidence="2" id="KW-1185">Reference proteome</keyword>
<dbReference type="AlphaFoldDB" id="A0A225D6P7"/>
<proteinExistence type="predicted"/>